<dbReference type="RefSeq" id="WP_152837737.1">
    <property type="nucleotide sequence ID" value="NZ_WHUG01000003.1"/>
</dbReference>
<dbReference type="AlphaFoldDB" id="A0A6A7MZX8"/>
<reference evidence="2 3" key="1">
    <citation type="submission" date="2019-10" db="EMBL/GenBank/DDBJ databases">
        <title>Two novel species isolated from a subtropical stream in China.</title>
        <authorList>
            <person name="Lu H."/>
        </authorList>
    </citation>
    <scope>NUCLEOTIDE SEQUENCE [LARGE SCALE GENOMIC DNA]</scope>
    <source>
        <strain evidence="2 3">FT29W</strain>
    </source>
</reference>
<organism evidence="2 3">
    <name type="scientific">Rugamonas aquatica</name>
    <dbReference type="NCBI Taxonomy" id="2743357"/>
    <lineage>
        <taxon>Bacteria</taxon>
        <taxon>Pseudomonadati</taxon>
        <taxon>Pseudomonadota</taxon>
        <taxon>Betaproteobacteria</taxon>
        <taxon>Burkholderiales</taxon>
        <taxon>Oxalobacteraceae</taxon>
        <taxon>Telluria group</taxon>
        <taxon>Rugamonas</taxon>
    </lineage>
</organism>
<dbReference type="Pfam" id="PF16036">
    <property type="entry name" value="Chalcone_3"/>
    <property type="match status" value="1"/>
</dbReference>
<comment type="caution">
    <text evidence="2">The sequence shown here is derived from an EMBL/GenBank/DDBJ whole genome shotgun (WGS) entry which is preliminary data.</text>
</comment>
<keyword evidence="3" id="KW-1185">Reference proteome</keyword>
<accession>A0A6A7MZX8</accession>
<dbReference type="Proteomes" id="UP000440498">
    <property type="component" value="Unassembled WGS sequence"/>
</dbReference>
<gene>
    <name evidence="2" type="ORF">GEV02_09230</name>
</gene>
<name>A0A6A7MZX8_9BURK</name>
<proteinExistence type="predicted"/>
<protein>
    <recommendedName>
        <fullName evidence="1">Chalcone isomerase domain-containing protein</fullName>
    </recommendedName>
</protein>
<evidence type="ECO:0000313" key="2">
    <source>
        <dbReference type="EMBL" id="MQA38329.1"/>
    </source>
</evidence>
<feature type="domain" description="Chalcone isomerase" evidence="1">
    <location>
        <begin position="61"/>
        <end position="185"/>
    </location>
</feature>
<sequence>MLSNSCCKKPEPAWLRLALQGVLLCCFLASGLCGAASWRDELPRAEALGDGELRWLGFRIYRATLWAEQRPFQPERAFALQLHYYRSISRQRLVQTSLDEIQRLNGAAIDAATLAQWDKSLNRAFTDVEPGEELTGVYVPGHGMRFYNQQRLLADIDDLRLARAFFGIWLDERTRDQDLRRKLMGAPQ</sequence>
<evidence type="ECO:0000259" key="1">
    <source>
        <dbReference type="Pfam" id="PF16036"/>
    </source>
</evidence>
<evidence type="ECO:0000313" key="3">
    <source>
        <dbReference type="Proteomes" id="UP000440498"/>
    </source>
</evidence>
<dbReference type="EMBL" id="WHUG01000003">
    <property type="protein sequence ID" value="MQA38329.1"/>
    <property type="molecule type" value="Genomic_DNA"/>
</dbReference>
<dbReference type="InterPro" id="IPR016087">
    <property type="entry name" value="Chalcone_isomerase"/>
</dbReference>